<dbReference type="GeneID" id="70288965"/>
<dbReference type="Proteomes" id="UP000887229">
    <property type="component" value="Unassembled WGS sequence"/>
</dbReference>
<feature type="region of interest" description="Disordered" evidence="1">
    <location>
        <begin position="1"/>
        <end position="25"/>
    </location>
</feature>
<feature type="compositionally biased region" description="Basic and acidic residues" evidence="1">
    <location>
        <begin position="10"/>
        <end position="24"/>
    </location>
</feature>
<reference evidence="2" key="1">
    <citation type="journal article" date="2021" name="IMA Fungus">
        <title>Genomic characterization of three marine fungi, including Emericellopsis atlantica sp. nov. with signatures of a generalist lifestyle and marine biomass degradation.</title>
        <authorList>
            <person name="Hagestad O.C."/>
            <person name="Hou L."/>
            <person name="Andersen J.H."/>
            <person name="Hansen E.H."/>
            <person name="Altermark B."/>
            <person name="Li C."/>
            <person name="Kuhnert E."/>
            <person name="Cox R.J."/>
            <person name="Crous P.W."/>
            <person name="Spatafora J.W."/>
            <person name="Lail K."/>
            <person name="Amirebrahimi M."/>
            <person name="Lipzen A."/>
            <person name="Pangilinan J."/>
            <person name="Andreopoulos W."/>
            <person name="Hayes R.D."/>
            <person name="Ng V."/>
            <person name="Grigoriev I.V."/>
            <person name="Jackson S.A."/>
            <person name="Sutton T.D.S."/>
            <person name="Dobson A.D.W."/>
            <person name="Rama T."/>
        </authorList>
    </citation>
    <scope>NUCLEOTIDE SEQUENCE</scope>
    <source>
        <strain evidence="2">TS7</strain>
    </source>
</reference>
<dbReference type="RefSeq" id="XP_046122383.1">
    <property type="nucleotide sequence ID" value="XM_046258062.1"/>
</dbReference>
<accession>A0A9P7ZUA8</accession>
<comment type="caution">
    <text evidence="2">The sequence shown here is derived from an EMBL/GenBank/DDBJ whole genome shotgun (WGS) entry which is preliminary data.</text>
</comment>
<sequence length="254" mass="28431">MQPIKALQTRNEDEEKLGREREESAQLEGAFIIPSEHLVPDRINEGRFSDQIVKDTVCTIEESHLVDGSYMLILRSQDKMQMDIVLPLTWPGSHRLPNCPSSSACTSQETSETTTDEHFVEWSAYQSQIFPALYGDTLYPDSLHQCSHKVVWYGAERLRTTVSRLLEDGRETWLRPYIPQSLESLGGESTDGGTWNVPETILYLGGEKDIVPLGVRKLDLLGLWGSSLCKGAARSLVPISYPGVGGPRTQNWVP</sequence>
<proteinExistence type="predicted"/>
<protein>
    <submittedName>
        <fullName evidence="2">Uncharacterized protein</fullName>
    </submittedName>
</protein>
<evidence type="ECO:0000313" key="3">
    <source>
        <dbReference type="Proteomes" id="UP000887229"/>
    </source>
</evidence>
<evidence type="ECO:0000256" key="1">
    <source>
        <dbReference type="SAM" id="MobiDB-lite"/>
    </source>
</evidence>
<keyword evidence="3" id="KW-1185">Reference proteome</keyword>
<gene>
    <name evidence="2" type="ORF">F5Z01DRAFT_197006</name>
</gene>
<name>A0A9P7ZUA8_9HYPO</name>
<evidence type="ECO:0000313" key="2">
    <source>
        <dbReference type="EMBL" id="KAG9258459.1"/>
    </source>
</evidence>
<organism evidence="2 3">
    <name type="scientific">Emericellopsis atlantica</name>
    <dbReference type="NCBI Taxonomy" id="2614577"/>
    <lineage>
        <taxon>Eukaryota</taxon>
        <taxon>Fungi</taxon>
        <taxon>Dikarya</taxon>
        <taxon>Ascomycota</taxon>
        <taxon>Pezizomycotina</taxon>
        <taxon>Sordariomycetes</taxon>
        <taxon>Hypocreomycetidae</taxon>
        <taxon>Hypocreales</taxon>
        <taxon>Bionectriaceae</taxon>
        <taxon>Emericellopsis</taxon>
    </lineage>
</organism>
<dbReference type="EMBL" id="MU251243">
    <property type="protein sequence ID" value="KAG9258459.1"/>
    <property type="molecule type" value="Genomic_DNA"/>
</dbReference>
<dbReference type="AlphaFoldDB" id="A0A9P7ZUA8"/>